<dbReference type="EMBL" id="VFMO01000001">
    <property type="protein sequence ID" value="TQJ14481.1"/>
    <property type="molecule type" value="Genomic_DNA"/>
</dbReference>
<dbReference type="GO" id="GO:0004673">
    <property type="term" value="F:protein histidine kinase activity"/>
    <property type="evidence" value="ECO:0007669"/>
    <property type="project" value="UniProtKB-EC"/>
</dbReference>
<dbReference type="InterPro" id="IPR036890">
    <property type="entry name" value="HATPase_C_sf"/>
</dbReference>
<dbReference type="PRINTS" id="PR00344">
    <property type="entry name" value="BCTRLSENSOR"/>
</dbReference>
<keyword evidence="7" id="KW-0902">Two-component regulatory system</keyword>
<evidence type="ECO:0000313" key="9">
    <source>
        <dbReference type="EMBL" id="TQJ14481.1"/>
    </source>
</evidence>
<dbReference type="EC" id="2.7.13.3" evidence="2"/>
<dbReference type="PANTHER" id="PTHR44936:SF10">
    <property type="entry name" value="SENSOR PROTEIN RSTB"/>
    <property type="match status" value="1"/>
</dbReference>
<keyword evidence="5 9" id="KW-0418">Kinase</keyword>
<keyword evidence="10" id="KW-1185">Reference proteome</keyword>
<keyword evidence="3" id="KW-0808">Transferase</keyword>
<dbReference type="InterPro" id="IPR005467">
    <property type="entry name" value="His_kinase_dom"/>
</dbReference>
<dbReference type="SUPFAM" id="SSF55874">
    <property type="entry name" value="ATPase domain of HSP90 chaperone/DNA topoisomerase II/histidine kinase"/>
    <property type="match status" value="2"/>
</dbReference>
<accession>A0A542EGL4</accession>
<name>A0A542EGL4_9MICO</name>
<dbReference type="InterPro" id="IPR003594">
    <property type="entry name" value="HATPase_dom"/>
</dbReference>
<dbReference type="PROSITE" id="PS50109">
    <property type="entry name" value="HIS_KIN"/>
    <property type="match status" value="1"/>
</dbReference>
<evidence type="ECO:0000313" key="10">
    <source>
        <dbReference type="Proteomes" id="UP000320806"/>
    </source>
</evidence>
<evidence type="ECO:0000256" key="5">
    <source>
        <dbReference type="ARBA" id="ARBA00022777"/>
    </source>
</evidence>
<dbReference type="Proteomes" id="UP000320806">
    <property type="component" value="Unassembled WGS sequence"/>
</dbReference>
<feature type="domain" description="Histidine kinase" evidence="8">
    <location>
        <begin position="489"/>
        <end position="705"/>
    </location>
</feature>
<evidence type="ECO:0000256" key="1">
    <source>
        <dbReference type="ARBA" id="ARBA00000085"/>
    </source>
</evidence>
<gene>
    <name evidence="9" type="ORF">FB459_1947</name>
</gene>
<evidence type="ECO:0000256" key="2">
    <source>
        <dbReference type="ARBA" id="ARBA00012438"/>
    </source>
</evidence>
<keyword evidence="4" id="KW-0547">Nucleotide-binding</keyword>
<evidence type="ECO:0000259" key="8">
    <source>
        <dbReference type="PROSITE" id="PS50109"/>
    </source>
</evidence>
<dbReference type="AlphaFoldDB" id="A0A542EGL4"/>
<reference evidence="9 10" key="1">
    <citation type="submission" date="2019-06" db="EMBL/GenBank/DDBJ databases">
        <title>Sequencing the genomes of 1000 actinobacteria strains.</title>
        <authorList>
            <person name="Klenk H.-P."/>
        </authorList>
    </citation>
    <scope>NUCLEOTIDE SEQUENCE [LARGE SCALE GENOMIC DNA]</scope>
    <source>
        <strain evidence="9 10">DSM 19828</strain>
    </source>
</reference>
<dbReference type="SMART" id="SM00387">
    <property type="entry name" value="HATPase_c"/>
    <property type="match status" value="1"/>
</dbReference>
<comment type="caution">
    <text evidence="9">The sequence shown here is derived from an EMBL/GenBank/DDBJ whole genome shotgun (WGS) entry which is preliminary data.</text>
</comment>
<dbReference type="InterPro" id="IPR004358">
    <property type="entry name" value="Sig_transdc_His_kin-like_C"/>
</dbReference>
<dbReference type="GO" id="GO:0000160">
    <property type="term" value="P:phosphorelay signal transduction system"/>
    <property type="evidence" value="ECO:0007669"/>
    <property type="project" value="UniProtKB-KW"/>
</dbReference>
<evidence type="ECO:0000256" key="6">
    <source>
        <dbReference type="ARBA" id="ARBA00022840"/>
    </source>
</evidence>
<organism evidence="9 10">
    <name type="scientific">Yimella lutea</name>
    <dbReference type="NCBI Taxonomy" id="587872"/>
    <lineage>
        <taxon>Bacteria</taxon>
        <taxon>Bacillati</taxon>
        <taxon>Actinomycetota</taxon>
        <taxon>Actinomycetes</taxon>
        <taxon>Micrococcales</taxon>
        <taxon>Dermacoccaceae</taxon>
        <taxon>Yimella</taxon>
    </lineage>
</organism>
<dbReference type="Pfam" id="PF02518">
    <property type="entry name" value="HATPase_c"/>
    <property type="match status" value="1"/>
</dbReference>
<dbReference type="InterPro" id="IPR050980">
    <property type="entry name" value="2C_sensor_his_kinase"/>
</dbReference>
<dbReference type="OrthoDB" id="9816482at2"/>
<evidence type="ECO:0000256" key="4">
    <source>
        <dbReference type="ARBA" id="ARBA00022741"/>
    </source>
</evidence>
<evidence type="ECO:0000256" key="7">
    <source>
        <dbReference type="ARBA" id="ARBA00023012"/>
    </source>
</evidence>
<dbReference type="Pfam" id="PF13589">
    <property type="entry name" value="HATPase_c_3"/>
    <property type="match status" value="1"/>
</dbReference>
<evidence type="ECO:0000256" key="3">
    <source>
        <dbReference type="ARBA" id="ARBA00022679"/>
    </source>
</evidence>
<protein>
    <recommendedName>
        <fullName evidence="2">histidine kinase</fullName>
        <ecNumber evidence="2">2.7.13.3</ecNumber>
    </recommendedName>
</protein>
<keyword evidence="6" id="KW-0067">ATP-binding</keyword>
<sequence length="705" mass="77308">MPESAPFRPRARIVGTLGADLISSERVALVELVKNAYDADATTCLIAYGPAESGTGRELVVLDDGHGMTLDELTSGWLDLAGTAKVKTRLSESKGRPLLGEKGVGRLAASRLGSELMVTTRRRGHEECQLMIDWAQFRNPDLYLDQIEVAVTTGESDDLGPYGRASRLRDEAGVEHEGSYGTMLTITGETQAWTHDDVAEIQRALQRLVAPATVGTRSDFRIVLSLPSEFEDLAGEVGPPQFTTAPLYRLRATVDESGDAVIEFDGQHPDLVPRSKTRHLWTADRKPVCGPFTVEIRAWDLDREGIDLAAPTMGVRDFRRQLAMMAGVSMYRDGFRLFPYGERGDDWLGLDLRRVNQPTMRVSNNQIIGFVFLSHSRNPLLQDQSNREGLIDNVAYDDLRTMVTTLTAELEALRVSLRRREKPAEPTGGLFDNLTIDDLPDVLRSHGAKAEVIAEVERRAELISGAVQVVKDTLTRFQMHATLGQLVDRVVHEGRNAIAPLRNKANLLSRAVERSDDNAITKRRDELLSTVESQASLLGALFDGLDPLSGRKRGRPANVNAMRAINEAVRASDTTLCPTATITVEGNDTRVRWAESDIILAVVNLINNALYWLSGSGNRDKAVRVTFTRVADDQVLIRVSDNGPGVDPQYEGHIFDPYFSLKSNGVGLGLSIVGSIADNYGGALTLSEHPELGGASFELTLGRHV</sequence>
<dbReference type="Gene3D" id="3.30.565.10">
    <property type="entry name" value="Histidine kinase-like ATPase, C-terminal domain"/>
    <property type="match status" value="2"/>
</dbReference>
<dbReference type="RefSeq" id="WP_141928284.1">
    <property type="nucleotide sequence ID" value="NZ_BAABCI010000011.1"/>
</dbReference>
<dbReference type="GO" id="GO:0005524">
    <property type="term" value="F:ATP binding"/>
    <property type="evidence" value="ECO:0007669"/>
    <property type="project" value="UniProtKB-KW"/>
</dbReference>
<dbReference type="CDD" id="cd00075">
    <property type="entry name" value="HATPase"/>
    <property type="match status" value="1"/>
</dbReference>
<dbReference type="PANTHER" id="PTHR44936">
    <property type="entry name" value="SENSOR PROTEIN CREC"/>
    <property type="match status" value="1"/>
</dbReference>
<comment type="catalytic activity">
    <reaction evidence="1">
        <text>ATP + protein L-histidine = ADP + protein N-phospho-L-histidine.</text>
        <dbReference type="EC" id="2.7.13.3"/>
    </reaction>
</comment>
<proteinExistence type="predicted"/>